<protein>
    <recommendedName>
        <fullName evidence="4">HD domain-containing protein</fullName>
    </recommendedName>
</protein>
<evidence type="ECO:0000256" key="1">
    <source>
        <dbReference type="SAM" id="Phobius"/>
    </source>
</evidence>
<feature type="transmembrane region" description="Helical" evidence="1">
    <location>
        <begin position="12"/>
        <end position="29"/>
    </location>
</feature>
<reference evidence="2 3" key="1">
    <citation type="submission" date="2019-08" db="EMBL/GenBank/DDBJ databases">
        <title>In-depth cultivation of the pig gut microbiome towards novel bacterial diversity and tailored functional studies.</title>
        <authorList>
            <person name="Wylensek D."/>
            <person name="Hitch T.C.A."/>
            <person name="Clavel T."/>
        </authorList>
    </citation>
    <scope>NUCLEOTIDE SEQUENCE [LARGE SCALE GENOMIC DNA]</scope>
    <source>
        <strain evidence="2 3">MUC/MUC-530-WT-4D</strain>
    </source>
</reference>
<feature type="transmembrane region" description="Helical" evidence="1">
    <location>
        <begin position="193"/>
        <end position="213"/>
    </location>
</feature>
<feature type="transmembrane region" description="Helical" evidence="1">
    <location>
        <begin position="164"/>
        <end position="186"/>
    </location>
</feature>
<dbReference type="RefSeq" id="WP_154428666.1">
    <property type="nucleotide sequence ID" value="NZ_VUNI01000003.1"/>
</dbReference>
<organism evidence="2 3">
    <name type="scientific">Roseburia porci</name>
    <dbReference type="NCBI Taxonomy" id="2605790"/>
    <lineage>
        <taxon>Bacteria</taxon>
        <taxon>Bacillati</taxon>
        <taxon>Bacillota</taxon>
        <taxon>Clostridia</taxon>
        <taxon>Lachnospirales</taxon>
        <taxon>Lachnospiraceae</taxon>
        <taxon>Roseburia</taxon>
    </lineage>
</organism>
<feature type="transmembrane region" description="Helical" evidence="1">
    <location>
        <begin position="78"/>
        <end position="96"/>
    </location>
</feature>
<keyword evidence="1" id="KW-0812">Transmembrane</keyword>
<sequence>MNLKERASIFRILSLVGIGISAMVLSVLLCLIKKLYIDESICIVLFCVFFLAVFILELELQRKRAAIGKNTETSFSKIAIMFAICCLLELLMNWLPEFYKPVMLIALFMYAVSNELIAYTAVTYFISLYALLFSPGTTELIVLFAMSILAIAVGSALTKPSYRFLSGILLFLFNLILPVFASYWTYHKISMIQYVYGAVEGLFTAVVVIWFFLRLKEDTANQITINYIDMIQDTYPLVAEVKAFSEIEYQHARKVSDLCYRAAQKLEYDENLCAAAGFYYRLGRWEGEPYIENGIKQAQKYCFPQKLIRILGEYYGEVRKPSTRESALVHIVDAIVKKIEVLNEDVTLSDWNRDILIYQSLDDFSSSGLYDESGMSINQFLRLREYLVKEALK</sequence>
<feature type="transmembrane region" description="Helical" evidence="1">
    <location>
        <begin position="35"/>
        <end position="58"/>
    </location>
</feature>
<keyword evidence="1" id="KW-0472">Membrane</keyword>
<dbReference type="AlphaFoldDB" id="A0A6L5YP64"/>
<dbReference type="EMBL" id="VUNI01000003">
    <property type="protein sequence ID" value="MST73977.1"/>
    <property type="molecule type" value="Genomic_DNA"/>
</dbReference>
<keyword evidence="1" id="KW-1133">Transmembrane helix</keyword>
<feature type="transmembrane region" description="Helical" evidence="1">
    <location>
        <begin position="116"/>
        <end position="133"/>
    </location>
</feature>
<dbReference type="Proteomes" id="UP000474024">
    <property type="component" value="Unassembled WGS sequence"/>
</dbReference>
<comment type="caution">
    <text evidence="2">The sequence shown here is derived from an EMBL/GenBank/DDBJ whole genome shotgun (WGS) entry which is preliminary data.</text>
</comment>
<feature type="transmembrane region" description="Helical" evidence="1">
    <location>
        <begin position="140"/>
        <end position="158"/>
    </location>
</feature>
<accession>A0A6L5YP64</accession>
<name>A0A6L5YP64_9FIRM</name>
<gene>
    <name evidence="2" type="ORF">FYJ75_02855</name>
</gene>
<evidence type="ECO:0000313" key="3">
    <source>
        <dbReference type="Proteomes" id="UP000474024"/>
    </source>
</evidence>
<proteinExistence type="predicted"/>
<evidence type="ECO:0000313" key="2">
    <source>
        <dbReference type="EMBL" id="MST73977.1"/>
    </source>
</evidence>
<evidence type="ECO:0008006" key="4">
    <source>
        <dbReference type="Google" id="ProtNLM"/>
    </source>
</evidence>
<keyword evidence="3" id="KW-1185">Reference proteome</keyword>